<protein>
    <recommendedName>
        <fullName evidence="4 7">Alanine racemase</fullName>
        <ecNumber evidence="4 7">5.1.1.1</ecNumber>
    </recommendedName>
</protein>
<dbReference type="NCBIfam" id="TIGR00492">
    <property type="entry name" value="alr"/>
    <property type="match status" value="1"/>
</dbReference>
<dbReference type="PANTHER" id="PTHR30511">
    <property type="entry name" value="ALANINE RACEMASE"/>
    <property type="match status" value="1"/>
</dbReference>
<dbReference type="HAMAP" id="MF_01201">
    <property type="entry name" value="Ala_racemase"/>
    <property type="match status" value="1"/>
</dbReference>
<dbReference type="InterPro" id="IPR011079">
    <property type="entry name" value="Ala_racemase_C"/>
</dbReference>
<dbReference type="InterPro" id="IPR020622">
    <property type="entry name" value="Ala_racemase_pyridoxalP-BS"/>
</dbReference>
<sequence>MQESVSLAAMAAPHQKFTNPIADTDTAGPGDASRLTIDLGALAGNWRRLARLAGPAETAAAVKGDGYGIGLEAAGAALDRAGCRTFFVAVPSEGVRLRRVLPRATIYVLNGLTAGNANALAAAGLRPVIGSLEEWREWSAWRADGGQGEAALHIDTGMNRLGLTADEAQSVASADWQQQGLALVISHLACADTPAHALNQLQLERFRAAAGLFPGLPASLANSAGIHSGPDYRFDLVRPGIALYGGVFREGVAPLDVVATVEAQVLQVRDVAAGEPIGYGAAETVKRPSRVAILCVGYADGYPRASSSTDARSGASVFLHGQRAPLLGRISMDLMAIDVTDIPAARRGDWTELFGPNIAVDEVAGFAGTIGYELLTSLGGRYQRRYTGGV</sequence>
<evidence type="ECO:0000256" key="3">
    <source>
        <dbReference type="ARBA" id="ARBA00007880"/>
    </source>
</evidence>
<dbReference type="SMART" id="SM01005">
    <property type="entry name" value="Ala_racemase_C"/>
    <property type="match status" value="1"/>
</dbReference>
<dbReference type="RefSeq" id="WP_246409386.1">
    <property type="nucleotide sequence ID" value="NZ_JACIDS010000002.1"/>
</dbReference>
<dbReference type="EC" id="5.1.1.1" evidence="4 7"/>
<accession>A0A840AKT3</accession>
<evidence type="ECO:0000313" key="11">
    <source>
        <dbReference type="EMBL" id="MBB3930860.1"/>
    </source>
</evidence>
<dbReference type="Gene3D" id="3.20.20.10">
    <property type="entry name" value="Alanine racemase"/>
    <property type="match status" value="1"/>
</dbReference>
<dbReference type="PRINTS" id="PR00992">
    <property type="entry name" value="ALARACEMASE"/>
</dbReference>
<name>A0A840AKT3_9HYPH</name>
<dbReference type="Pfam" id="PF01168">
    <property type="entry name" value="Ala_racemase_N"/>
    <property type="match status" value="1"/>
</dbReference>
<dbReference type="CDD" id="cd00430">
    <property type="entry name" value="PLPDE_III_AR"/>
    <property type="match status" value="1"/>
</dbReference>
<feature type="active site" description="Proton acceptor; specific for D-alanine" evidence="7">
    <location>
        <position position="63"/>
    </location>
</feature>
<feature type="domain" description="Alanine racemase C-terminal" evidence="10">
    <location>
        <begin position="258"/>
        <end position="387"/>
    </location>
</feature>
<feature type="active site" description="Proton acceptor; specific for L-alanine" evidence="7">
    <location>
        <position position="279"/>
    </location>
</feature>
<dbReference type="InterPro" id="IPR009006">
    <property type="entry name" value="Ala_racemase/Decarboxylase_C"/>
</dbReference>
<comment type="caution">
    <text evidence="11">The sequence shown here is derived from an EMBL/GenBank/DDBJ whole genome shotgun (WGS) entry which is preliminary data.</text>
</comment>
<feature type="modified residue" description="N6-(pyridoxal phosphate)lysine" evidence="7 8">
    <location>
        <position position="63"/>
    </location>
</feature>
<keyword evidence="5 7" id="KW-0663">Pyridoxal phosphate</keyword>
<dbReference type="SUPFAM" id="SSF51419">
    <property type="entry name" value="PLP-binding barrel"/>
    <property type="match status" value="1"/>
</dbReference>
<dbReference type="InterPro" id="IPR000821">
    <property type="entry name" value="Ala_racemase"/>
</dbReference>
<evidence type="ECO:0000313" key="12">
    <source>
        <dbReference type="Proteomes" id="UP000553963"/>
    </source>
</evidence>
<keyword evidence="6 7" id="KW-0413">Isomerase</keyword>
<dbReference type="InterPro" id="IPR001608">
    <property type="entry name" value="Ala_racemase_N"/>
</dbReference>
<keyword evidence="12" id="KW-1185">Reference proteome</keyword>
<dbReference type="Pfam" id="PF00842">
    <property type="entry name" value="Ala_racemase_C"/>
    <property type="match status" value="1"/>
</dbReference>
<dbReference type="Gene3D" id="2.40.37.10">
    <property type="entry name" value="Lyase, Ornithine Decarboxylase, Chain A, domain 1"/>
    <property type="match status" value="1"/>
</dbReference>
<dbReference type="EMBL" id="JACIDS010000002">
    <property type="protein sequence ID" value="MBB3930860.1"/>
    <property type="molecule type" value="Genomic_DNA"/>
</dbReference>
<reference evidence="11 12" key="1">
    <citation type="submission" date="2020-08" db="EMBL/GenBank/DDBJ databases">
        <title>Genomic Encyclopedia of Type Strains, Phase IV (KMG-IV): sequencing the most valuable type-strain genomes for metagenomic binning, comparative biology and taxonomic classification.</title>
        <authorList>
            <person name="Goeker M."/>
        </authorList>
    </citation>
    <scope>NUCLEOTIDE SEQUENCE [LARGE SCALE GENOMIC DNA]</scope>
    <source>
        <strain evidence="11 12">DSM 25966</strain>
    </source>
</reference>
<comment type="pathway">
    <text evidence="7">Amino-acid biosynthesis; D-alanine biosynthesis; D-alanine from L-alanine: step 1/1.</text>
</comment>
<proteinExistence type="inferred from homology"/>
<evidence type="ECO:0000256" key="9">
    <source>
        <dbReference type="PIRSR" id="PIRSR600821-52"/>
    </source>
</evidence>
<evidence type="ECO:0000256" key="1">
    <source>
        <dbReference type="ARBA" id="ARBA00000316"/>
    </source>
</evidence>
<comment type="catalytic activity">
    <reaction evidence="1 7">
        <text>L-alanine = D-alanine</text>
        <dbReference type="Rhea" id="RHEA:20249"/>
        <dbReference type="ChEBI" id="CHEBI:57416"/>
        <dbReference type="ChEBI" id="CHEBI:57972"/>
        <dbReference type="EC" id="5.1.1.1"/>
    </reaction>
</comment>
<dbReference type="GO" id="GO:0030170">
    <property type="term" value="F:pyridoxal phosphate binding"/>
    <property type="evidence" value="ECO:0007669"/>
    <property type="project" value="UniProtKB-UniRule"/>
</dbReference>
<feature type="binding site" evidence="7 9">
    <location>
        <position position="160"/>
    </location>
    <ligand>
        <name>substrate</name>
    </ligand>
</feature>
<comment type="function">
    <text evidence="7">Catalyzes the interconversion of L-alanine and D-alanine. May also act on other amino acids.</text>
</comment>
<comment type="cofactor">
    <cofactor evidence="2 7 8">
        <name>pyridoxal 5'-phosphate</name>
        <dbReference type="ChEBI" id="CHEBI:597326"/>
    </cofactor>
</comment>
<evidence type="ECO:0000256" key="7">
    <source>
        <dbReference type="HAMAP-Rule" id="MF_01201"/>
    </source>
</evidence>
<dbReference type="InterPro" id="IPR029066">
    <property type="entry name" value="PLP-binding_barrel"/>
</dbReference>
<feature type="binding site" evidence="7 9">
    <location>
        <position position="332"/>
    </location>
    <ligand>
        <name>substrate</name>
    </ligand>
</feature>
<dbReference type="AlphaFoldDB" id="A0A840AKT3"/>
<evidence type="ECO:0000256" key="6">
    <source>
        <dbReference type="ARBA" id="ARBA00023235"/>
    </source>
</evidence>
<evidence type="ECO:0000256" key="5">
    <source>
        <dbReference type="ARBA" id="ARBA00022898"/>
    </source>
</evidence>
<evidence type="ECO:0000256" key="8">
    <source>
        <dbReference type="PIRSR" id="PIRSR600821-50"/>
    </source>
</evidence>
<dbReference type="GO" id="GO:0008784">
    <property type="term" value="F:alanine racemase activity"/>
    <property type="evidence" value="ECO:0007669"/>
    <property type="project" value="UniProtKB-UniRule"/>
</dbReference>
<dbReference type="PANTHER" id="PTHR30511:SF0">
    <property type="entry name" value="ALANINE RACEMASE, CATABOLIC-RELATED"/>
    <property type="match status" value="1"/>
</dbReference>
<dbReference type="Proteomes" id="UP000553963">
    <property type="component" value="Unassembled WGS sequence"/>
</dbReference>
<evidence type="ECO:0000256" key="4">
    <source>
        <dbReference type="ARBA" id="ARBA00013089"/>
    </source>
</evidence>
<evidence type="ECO:0000256" key="2">
    <source>
        <dbReference type="ARBA" id="ARBA00001933"/>
    </source>
</evidence>
<dbReference type="SUPFAM" id="SSF50621">
    <property type="entry name" value="Alanine racemase C-terminal domain-like"/>
    <property type="match status" value="1"/>
</dbReference>
<comment type="similarity">
    <text evidence="3 7">Belongs to the alanine racemase family.</text>
</comment>
<dbReference type="PROSITE" id="PS00395">
    <property type="entry name" value="ALANINE_RACEMASE"/>
    <property type="match status" value="1"/>
</dbReference>
<dbReference type="GO" id="GO:0030632">
    <property type="term" value="P:D-alanine biosynthetic process"/>
    <property type="evidence" value="ECO:0007669"/>
    <property type="project" value="UniProtKB-UniRule"/>
</dbReference>
<gene>
    <name evidence="11" type="ORF">GGR25_001899</name>
</gene>
<dbReference type="UniPathway" id="UPA00042">
    <property type="reaction ID" value="UER00497"/>
</dbReference>
<organism evidence="11 12">
    <name type="scientific">Kaistia hirudinis</name>
    <dbReference type="NCBI Taxonomy" id="1293440"/>
    <lineage>
        <taxon>Bacteria</taxon>
        <taxon>Pseudomonadati</taxon>
        <taxon>Pseudomonadota</taxon>
        <taxon>Alphaproteobacteria</taxon>
        <taxon>Hyphomicrobiales</taxon>
        <taxon>Kaistiaceae</taxon>
        <taxon>Kaistia</taxon>
    </lineage>
</organism>
<evidence type="ECO:0000259" key="10">
    <source>
        <dbReference type="SMART" id="SM01005"/>
    </source>
</evidence>
<dbReference type="GO" id="GO:0005829">
    <property type="term" value="C:cytosol"/>
    <property type="evidence" value="ECO:0007669"/>
    <property type="project" value="TreeGrafter"/>
</dbReference>